<dbReference type="PRINTS" id="PR00092">
    <property type="entry name" value="TYROSINASE"/>
</dbReference>
<proteinExistence type="inferred from homology"/>
<dbReference type="InterPro" id="IPR008922">
    <property type="entry name" value="Di-copper_centre_dom_sf"/>
</dbReference>
<protein>
    <submittedName>
        <fullName evidence="5">Tyrosinase family protein</fullName>
    </submittedName>
</protein>
<dbReference type="InterPro" id="IPR050316">
    <property type="entry name" value="Tyrosinase/Hemocyanin"/>
</dbReference>
<keyword evidence="6" id="KW-1185">Reference proteome</keyword>
<sequence>MVHTAKEHVDLFSEVTVDPKKIGSELEELITSNRLIEETKLKDTRGVTESTAQLIRKDQKNFGENDVVAFKNAINKLIEDGIYKTITEMHADMSHNMHGSMGRIGLLRFLSWHRRYLLAFEEALQNADRTLRPQAETLITIPYWRWVDPFPEWLQGFLPAPHPVTGNPVQSRKLSPPDLKPSASDIDFIINDFQQQLPEANVDGYSRFTYGLEGFGRRADNSILPAHNQVHNWVGGIMNNIMYSPTDPVFWLHHAEVDRLWHIWQKKNPDFHPILTGNDSVMDPWRETSVQLASITVLGYSYESESL</sequence>
<dbReference type="EMBL" id="JACSRA010000011">
    <property type="protein sequence ID" value="MBD7911463.1"/>
    <property type="molecule type" value="Genomic_DNA"/>
</dbReference>
<comment type="similarity">
    <text evidence="1">Belongs to the tyrosinase family.</text>
</comment>
<evidence type="ECO:0000256" key="3">
    <source>
        <dbReference type="ARBA" id="ARBA00023008"/>
    </source>
</evidence>
<name>A0ABR8PTF7_9CLOT</name>
<keyword evidence="3" id="KW-0186">Copper</keyword>
<dbReference type="PANTHER" id="PTHR11474:SF126">
    <property type="entry name" value="TYROSINASE-LIKE PROTEIN TYR-1-RELATED"/>
    <property type="match status" value="1"/>
</dbReference>
<dbReference type="SUPFAM" id="SSF48056">
    <property type="entry name" value="Di-copper centre-containing domain"/>
    <property type="match status" value="1"/>
</dbReference>
<evidence type="ECO:0000313" key="5">
    <source>
        <dbReference type="EMBL" id="MBD7911463.1"/>
    </source>
</evidence>
<evidence type="ECO:0000256" key="2">
    <source>
        <dbReference type="ARBA" id="ARBA00022723"/>
    </source>
</evidence>
<accession>A0ABR8PTF7</accession>
<organism evidence="5 6">
    <name type="scientific">Clostridium cibarium</name>
    <dbReference type="NCBI Taxonomy" id="2762247"/>
    <lineage>
        <taxon>Bacteria</taxon>
        <taxon>Bacillati</taxon>
        <taxon>Bacillota</taxon>
        <taxon>Clostridia</taxon>
        <taxon>Eubacteriales</taxon>
        <taxon>Clostridiaceae</taxon>
        <taxon>Clostridium</taxon>
    </lineage>
</organism>
<dbReference type="PANTHER" id="PTHR11474">
    <property type="entry name" value="TYROSINASE FAMILY MEMBER"/>
    <property type="match status" value="1"/>
</dbReference>
<dbReference type="RefSeq" id="WP_191768347.1">
    <property type="nucleotide sequence ID" value="NZ_JACSRA010000011.1"/>
</dbReference>
<gene>
    <name evidence="5" type="ORF">H9661_08850</name>
</gene>
<feature type="domain" description="Tyrosinase copper-binding" evidence="4">
    <location>
        <begin position="247"/>
        <end position="258"/>
    </location>
</feature>
<evidence type="ECO:0000256" key="1">
    <source>
        <dbReference type="ARBA" id="ARBA00009928"/>
    </source>
</evidence>
<reference evidence="5 6" key="1">
    <citation type="submission" date="2020-08" db="EMBL/GenBank/DDBJ databases">
        <title>A Genomic Blueprint of the Chicken Gut Microbiome.</title>
        <authorList>
            <person name="Gilroy R."/>
            <person name="Ravi A."/>
            <person name="Getino M."/>
            <person name="Pursley I."/>
            <person name="Horton D.L."/>
            <person name="Alikhan N.-F."/>
            <person name="Baker D."/>
            <person name="Gharbi K."/>
            <person name="Hall N."/>
            <person name="Watson M."/>
            <person name="Adriaenssens E.M."/>
            <person name="Foster-Nyarko E."/>
            <person name="Jarju S."/>
            <person name="Secka A."/>
            <person name="Antonio M."/>
            <person name="Oren A."/>
            <person name="Chaudhuri R."/>
            <person name="La Ragione R.M."/>
            <person name="Hildebrand F."/>
            <person name="Pallen M.J."/>
        </authorList>
    </citation>
    <scope>NUCLEOTIDE SEQUENCE [LARGE SCALE GENOMIC DNA]</scope>
    <source>
        <strain evidence="5 6">Sa3CVN1</strain>
    </source>
</reference>
<dbReference type="PROSITE" id="PS00498">
    <property type="entry name" value="TYROSINASE_2"/>
    <property type="match status" value="1"/>
</dbReference>
<comment type="caution">
    <text evidence="5">The sequence shown here is derived from an EMBL/GenBank/DDBJ whole genome shotgun (WGS) entry which is preliminary data.</text>
</comment>
<dbReference type="InterPro" id="IPR002227">
    <property type="entry name" value="Tyrosinase_Cu-bd"/>
</dbReference>
<evidence type="ECO:0000313" key="6">
    <source>
        <dbReference type="Proteomes" id="UP000627781"/>
    </source>
</evidence>
<dbReference type="Pfam" id="PF00264">
    <property type="entry name" value="Tyrosinase"/>
    <property type="match status" value="1"/>
</dbReference>
<keyword evidence="2" id="KW-0479">Metal-binding</keyword>
<dbReference type="Proteomes" id="UP000627781">
    <property type="component" value="Unassembled WGS sequence"/>
</dbReference>
<dbReference type="Gene3D" id="1.10.1280.10">
    <property type="entry name" value="Di-copper center containing domain from catechol oxidase"/>
    <property type="match status" value="2"/>
</dbReference>
<evidence type="ECO:0000259" key="4">
    <source>
        <dbReference type="PROSITE" id="PS00498"/>
    </source>
</evidence>